<organism evidence="3">
    <name type="scientific">Chelativorans sp. (strain BNC1)</name>
    <dbReference type="NCBI Taxonomy" id="266779"/>
    <lineage>
        <taxon>Bacteria</taxon>
        <taxon>Pseudomonadati</taxon>
        <taxon>Pseudomonadota</taxon>
        <taxon>Alphaproteobacteria</taxon>
        <taxon>Hyphomicrobiales</taxon>
        <taxon>Phyllobacteriaceae</taxon>
        <taxon>Chelativorans</taxon>
    </lineage>
</organism>
<dbReference type="KEGG" id="mes:Meso_0526"/>
<evidence type="ECO:0000256" key="1">
    <source>
        <dbReference type="SAM" id="MobiDB-lite"/>
    </source>
</evidence>
<dbReference type="AlphaFoldDB" id="Q11KZ6"/>
<feature type="compositionally biased region" description="Basic and acidic residues" evidence="1">
    <location>
        <begin position="82"/>
        <end position="107"/>
    </location>
</feature>
<proteinExistence type="predicted"/>
<accession>Q11KZ6</accession>
<name>Q11KZ6_CHESB</name>
<evidence type="ECO:0000313" key="3">
    <source>
        <dbReference type="EMBL" id="ABG61929.1"/>
    </source>
</evidence>
<dbReference type="EMBL" id="CP000390">
    <property type="protein sequence ID" value="ABG61929.1"/>
    <property type="molecule type" value="Genomic_DNA"/>
</dbReference>
<dbReference type="Pfam" id="PF20109">
    <property type="entry name" value="Trans_reg_dom"/>
    <property type="match status" value="1"/>
</dbReference>
<dbReference type="STRING" id="266779.Meso_0526"/>
<feature type="domain" description="Transcriptional regulator-like" evidence="2">
    <location>
        <begin position="7"/>
        <end position="66"/>
    </location>
</feature>
<evidence type="ECO:0000259" key="2">
    <source>
        <dbReference type="Pfam" id="PF20109"/>
    </source>
</evidence>
<reference evidence="3" key="1">
    <citation type="submission" date="2006-06" db="EMBL/GenBank/DDBJ databases">
        <title>Complete sequence of chromosome of Chelativorans sp. BNC1.</title>
        <authorList>
            <consortium name="US DOE Joint Genome Institute"/>
            <person name="Copeland A."/>
            <person name="Lucas S."/>
            <person name="Lapidus A."/>
            <person name="Barry K."/>
            <person name="Detter J.C."/>
            <person name="Glavina del Rio T."/>
            <person name="Hammon N."/>
            <person name="Israni S."/>
            <person name="Dalin E."/>
            <person name="Tice H."/>
            <person name="Pitluck S."/>
            <person name="Chertkov O."/>
            <person name="Brettin T."/>
            <person name="Bruce D."/>
            <person name="Han C."/>
            <person name="Tapia R."/>
            <person name="Gilna P."/>
            <person name="Schmutz J."/>
            <person name="Larimer F."/>
            <person name="Land M."/>
            <person name="Hauser L."/>
            <person name="Kyrpides N."/>
            <person name="Mikhailova N."/>
            <person name="Richardson P."/>
        </authorList>
    </citation>
    <scope>NUCLEOTIDE SEQUENCE</scope>
    <source>
        <strain evidence="3">BNC1</strain>
    </source>
</reference>
<sequence length="107" mass="12625">MTPDISHWRSSERYEYVEGLVSPELAWEWLRRNGDYQRDFEAAQLEPNADTAATEATRSRWGLRFPVVAGPRRQRGRAHLGTHREHWRRTTDRTARHPAEGRHVTIH</sequence>
<dbReference type="eggNOG" id="ENOG5033B3S">
    <property type="taxonomic scope" value="Bacteria"/>
</dbReference>
<gene>
    <name evidence="3" type="ordered locus">Meso_0526</name>
</gene>
<feature type="region of interest" description="Disordered" evidence="1">
    <location>
        <begin position="72"/>
        <end position="107"/>
    </location>
</feature>
<dbReference type="HOGENOM" id="CLU_166814_0_0_5"/>
<dbReference type="InterPro" id="IPR045465">
    <property type="entry name" value="Trans_reg_dom"/>
</dbReference>
<protein>
    <recommendedName>
        <fullName evidence="2">Transcriptional regulator-like domain-containing protein</fullName>
    </recommendedName>
</protein>
<feature type="compositionally biased region" description="Basic residues" evidence="1">
    <location>
        <begin position="72"/>
        <end position="81"/>
    </location>
</feature>